<evidence type="ECO:0000313" key="2">
    <source>
        <dbReference type="EMBL" id="GFY58445.1"/>
    </source>
</evidence>
<dbReference type="AlphaFoldDB" id="A0A8X6XRA4"/>
<reference evidence="2" key="1">
    <citation type="submission" date="2020-08" db="EMBL/GenBank/DDBJ databases">
        <title>Multicomponent nature underlies the extraordinary mechanical properties of spider dragline silk.</title>
        <authorList>
            <person name="Kono N."/>
            <person name="Nakamura H."/>
            <person name="Mori M."/>
            <person name="Yoshida Y."/>
            <person name="Ohtoshi R."/>
            <person name="Malay A.D."/>
            <person name="Moran D.A.P."/>
            <person name="Tomita M."/>
            <person name="Numata K."/>
            <person name="Arakawa K."/>
        </authorList>
    </citation>
    <scope>NUCLEOTIDE SEQUENCE</scope>
</reference>
<organism evidence="2 3">
    <name type="scientific">Trichonephila inaurata madagascariensis</name>
    <dbReference type="NCBI Taxonomy" id="2747483"/>
    <lineage>
        <taxon>Eukaryota</taxon>
        <taxon>Metazoa</taxon>
        <taxon>Ecdysozoa</taxon>
        <taxon>Arthropoda</taxon>
        <taxon>Chelicerata</taxon>
        <taxon>Arachnida</taxon>
        <taxon>Araneae</taxon>
        <taxon>Araneomorphae</taxon>
        <taxon>Entelegynae</taxon>
        <taxon>Araneoidea</taxon>
        <taxon>Nephilidae</taxon>
        <taxon>Trichonephila</taxon>
        <taxon>Trichonephila inaurata</taxon>
    </lineage>
</organism>
<gene>
    <name evidence="2" type="ORF">TNIN_48821</name>
</gene>
<evidence type="ECO:0000313" key="3">
    <source>
        <dbReference type="Proteomes" id="UP000886998"/>
    </source>
</evidence>
<feature type="region of interest" description="Disordered" evidence="1">
    <location>
        <begin position="1"/>
        <end position="22"/>
    </location>
</feature>
<feature type="compositionally biased region" description="Basic and acidic residues" evidence="1">
    <location>
        <begin position="224"/>
        <end position="233"/>
    </location>
</feature>
<protein>
    <submittedName>
        <fullName evidence="2">Uncharacterized protein</fullName>
    </submittedName>
</protein>
<keyword evidence="3" id="KW-1185">Reference proteome</keyword>
<proteinExistence type="predicted"/>
<feature type="region of interest" description="Disordered" evidence="1">
    <location>
        <begin position="220"/>
        <end position="241"/>
    </location>
</feature>
<sequence>MTLDTPTNMDSRTPSRPSTPVLSPQCQRRIFLNAEIQKFTFLAQGLESSLESIRRFGTVDENDAYVIKTRTELQDYNSLLNLAVSEFNSLPVCDLSGCPHHNTPLSSPSKNSVISQITLNDNDSISIPSKTLKRKDTNDDGFITPPISKGSQTESYFSLTSSIHTTVPPTKIQFLHPSIIFFTAETRRIAQDSDVIPCPFHPANRMPVYTPGNFQSCSHSRHINHSDRGRRVSSDPFPQDVNLNSKRTEMQSENDIFRIQCLRHGPDYHFGQKNLVFR</sequence>
<dbReference type="Proteomes" id="UP000886998">
    <property type="component" value="Unassembled WGS sequence"/>
</dbReference>
<accession>A0A8X6XRA4</accession>
<comment type="caution">
    <text evidence="2">The sequence shown here is derived from an EMBL/GenBank/DDBJ whole genome shotgun (WGS) entry which is preliminary data.</text>
</comment>
<dbReference type="EMBL" id="BMAV01012081">
    <property type="protein sequence ID" value="GFY58445.1"/>
    <property type="molecule type" value="Genomic_DNA"/>
</dbReference>
<evidence type="ECO:0000256" key="1">
    <source>
        <dbReference type="SAM" id="MobiDB-lite"/>
    </source>
</evidence>
<name>A0A8X6XRA4_9ARAC</name>